<reference evidence="1 2" key="1">
    <citation type="submission" date="2017-10" db="EMBL/GenBank/DDBJ databases">
        <title>The draft genome sequence of Lewinella marina KCTC 32374.</title>
        <authorList>
            <person name="Wang K."/>
        </authorList>
    </citation>
    <scope>NUCLEOTIDE SEQUENCE [LARGE SCALE GENOMIC DNA]</scope>
    <source>
        <strain evidence="1 2">MKG-38</strain>
    </source>
</reference>
<protein>
    <submittedName>
        <fullName evidence="1">Uncharacterized protein</fullName>
    </submittedName>
</protein>
<dbReference type="RefSeq" id="WP_099107777.1">
    <property type="nucleotide sequence ID" value="NZ_JAATJF010000006.1"/>
</dbReference>
<proteinExistence type="predicted"/>
<dbReference type="EMBL" id="PDLO01000010">
    <property type="protein sequence ID" value="PHK97265.1"/>
    <property type="molecule type" value="Genomic_DNA"/>
</dbReference>
<dbReference type="AlphaFoldDB" id="A0A2G0CBD2"/>
<evidence type="ECO:0000313" key="2">
    <source>
        <dbReference type="Proteomes" id="UP000226437"/>
    </source>
</evidence>
<accession>A0A2G0CBD2</accession>
<gene>
    <name evidence="1" type="ORF">CGL56_16940</name>
</gene>
<evidence type="ECO:0000313" key="1">
    <source>
        <dbReference type="EMBL" id="PHK97265.1"/>
    </source>
</evidence>
<dbReference type="Proteomes" id="UP000226437">
    <property type="component" value="Unassembled WGS sequence"/>
</dbReference>
<keyword evidence="2" id="KW-1185">Reference proteome</keyword>
<organism evidence="1 2">
    <name type="scientific">Neolewinella marina</name>
    <dbReference type="NCBI Taxonomy" id="438751"/>
    <lineage>
        <taxon>Bacteria</taxon>
        <taxon>Pseudomonadati</taxon>
        <taxon>Bacteroidota</taxon>
        <taxon>Saprospiria</taxon>
        <taxon>Saprospirales</taxon>
        <taxon>Lewinellaceae</taxon>
        <taxon>Neolewinella</taxon>
    </lineage>
</organism>
<dbReference type="OrthoDB" id="1492997at2"/>
<name>A0A2G0CBD2_9BACT</name>
<sequence>MNFTKPLTRTTEIRITQRELALHLRGHHDFLWHYARKMARCNRCRNEDPAAGDYRIYINGCGDFAIYHRCGDCEYPLHSYIDLSQDVHIRRELRKLWLTKVN</sequence>
<comment type="caution">
    <text evidence="1">The sequence shown here is derived from an EMBL/GenBank/DDBJ whole genome shotgun (WGS) entry which is preliminary data.</text>
</comment>